<accession>A0A9X9M868</accession>
<name>A0A9X9M868_GULGU</name>
<reference evidence="1 2" key="1">
    <citation type="submission" date="2018-10" db="EMBL/GenBank/DDBJ databases">
        <authorList>
            <person name="Ekblom R."/>
            <person name="Jareborg N."/>
        </authorList>
    </citation>
    <scope>NUCLEOTIDE SEQUENCE [LARGE SCALE GENOMIC DNA]</scope>
    <source>
        <tissue evidence="1">Muscle</tissue>
    </source>
</reference>
<organism evidence="1 2">
    <name type="scientific">Gulo gulo</name>
    <name type="common">Wolverine</name>
    <name type="synonym">Gluton</name>
    <dbReference type="NCBI Taxonomy" id="48420"/>
    <lineage>
        <taxon>Eukaryota</taxon>
        <taxon>Metazoa</taxon>
        <taxon>Chordata</taxon>
        <taxon>Craniata</taxon>
        <taxon>Vertebrata</taxon>
        <taxon>Euteleostomi</taxon>
        <taxon>Mammalia</taxon>
        <taxon>Eutheria</taxon>
        <taxon>Laurasiatheria</taxon>
        <taxon>Carnivora</taxon>
        <taxon>Caniformia</taxon>
        <taxon>Musteloidea</taxon>
        <taxon>Mustelidae</taxon>
        <taxon>Guloninae</taxon>
        <taxon>Gulo</taxon>
    </lineage>
</organism>
<dbReference type="EMBL" id="CYRY02044163">
    <property type="protein sequence ID" value="VCX38977.1"/>
    <property type="molecule type" value="Genomic_DNA"/>
</dbReference>
<protein>
    <submittedName>
        <fullName evidence="1">Uncharacterized protein</fullName>
    </submittedName>
</protein>
<evidence type="ECO:0000313" key="1">
    <source>
        <dbReference type="EMBL" id="VCX38977.1"/>
    </source>
</evidence>
<comment type="caution">
    <text evidence="1">The sequence shown here is derived from an EMBL/GenBank/DDBJ whole genome shotgun (WGS) entry which is preliminary data.</text>
</comment>
<gene>
    <name evidence="1" type="ORF">BN2614_LOCUS7</name>
</gene>
<evidence type="ECO:0000313" key="2">
    <source>
        <dbReference type="Proteomes" id="UP000269945"/>
    </source>
</evidence>
<sequence>MFTYTMTLGGNHVPKRLYSSRRLKRSSAQPETVTSPQSVLFFAFMLFLLSDAEMF</sequence>
<proteinExistence type="predicted"/>
<keyword evidence="2" id="KW-1185">Reference proteome</keyword>
<dbReference type="Proteomes" id="UP000269945">
    <property type="component" value="Unassembled WGS sequence"/>
</dbReference>
<dbReference type="AlphaFoldDB" id="A0A9X9M868"/>